<dbReference type="AlphaFoldDB" id="A0A4R6RQK2"/>
<comment type="caution">
    <text evidence="1">The sequence shown here is derived from an EMBL/GenBank/DDBJ whole genome shotgun (WGS) entry which is preliminary data.</text>
</comment>
<name>A0A4R6RQK2_LABRH</name>
<evidence type="ECO:0000313" key="2">
    <source>
        <dbReference type="Proteomes" id="UP000295444"/>
    </source>
</evidence>
<sequence length="303" mass="33072">MTTTTSPIDIDLYAPDGIVRTADLATAGVSHWTTQIRCRPGGVWQRMLPGVILLSAAPPTPRQLLRAALVYAGEDAVATGVAAMREHGVPVDDDGRVHVLIPRERRVTGIGYVIVERTARLPPPEYASGLALAPIVRSTVDAARTEKDPARLRELLKAPVKAGLCGFDQLRDELAVCNQRGSAAPRALLGELANDRRSLIRARARRVLRTTPLPKPEWDVRIRAGTGEPVTVDAWWPETKLAWVITDPTTPLGADPHPLSKHRTTVVRTPVTRLRDDPDAVSRQLTAAFLHSALTTRREVSAR</sequence>
<gene>
    <name evidence="1" type="ORF">EV186_11637</name>
</gene>
<accession>A0A4R6RQK2</accession>
<keyword evidence="2" id="KW-1185">Reference proteome</keyword>
<reference evidence="1 2" key="1">
    <citation type="submission" date="2019-03" db="EMBL/GenBank/DDBJ databases">
        <title>Genomic Encyclopedia of Type Strains, Phase IV (KMG-IV): sequencing the most valuable type-strain genomes for metagenomic binning, comparative biology and taxonomic classification.</title>
        <authorList>
            <person name="Goeker M."/>
        </authorList>
    </citation>
    <scope>NUCLEOTIDE SEQUENCE [LARGE SCALE GENOMIC DNA]</scope>
    <source>
        <strain evidence="1 2">DSM 45361</strain>
    </source>
</reference>
<organism evidence="1 2">
    <name type="scientific">Labedaea rhizosphaerae</name>
    <dbReference type="NCBI Taxonomy" id="598644"/>
    <lineage>
        <taxon>Bacteria</taxon>
        <taxon>Bacillati</taxon>
        <taxon>Actinomycetota</taxon>
        <taxon>Actinomycetes</taxon>
        <taxon>Pseudonocardiales</taxon>
        <taxon>Pseudonocardiaceae</taxon>
        <taxon>Labedaea</taxon>
    </lineage>
</organism>
<evidence type="ECO:0000313" key="1">
    <source>
        <dbReference type="EMBL" id="TDP88990.1"/>
    </source>
</evidence>
<protein>
    <recommendedName>
        <fullName evidence="3">Transcriptional regulator, AbiEi antitoxin, Type IV TA system</fullName>
    </recommendedName>
</protein>
<dbReference type="OrthoDB" id="4870610at2"/>
<proteinExistence type="predicted"/>
<dbReference type="EMBL" id="SNXZ01000016">
    <property type="protein sequence ID" value="TDP88990.1"/>
    <property type="molecule type" value="Genomic_DNA"/>
</dbReference>
<dbReference type="Proteomes" id="UP000295444">
    <property type="component" value="Unassembled WGS sequence"/>
</dbReference>
<dbReference type="RefSeq" id="WP_133854492.1">
    <property type="nucleotide sequence ID" value="NZ_SNXZ01000016.1"/>
</dbReference>
<evidence type="ECO:0008006" key="3">
    <source>
        <dbReference type="Google" id="ProtNLM"/>
    </source>
</evidence>